<accession>A0A8S1J0P1</accession>
<sequence>MRHRGAERRRGISRFGFLGARPIPPPVGHLNMHANLKGSVRVQAGRMGLAGCPPRISKTRRHELPKGPLHATRRSGSDLGASIRPRFPGAAGWRSQLADFD</sequence>
<gene>
    <name evidence="2" type="ORF">OSTQU699_LOCUS5085</name>
</gene>
<keyword evidence="3" id="KW-1185">Reference proteome</keyword>
<name>A0A8S1J0P1_9CHLO</name>
<evidence type="ECO:0000313" key="3">
    <source>
        <dbReference type="Proteomes" id="UP000708148"/>
    </source>
</evidence>
<protein>
    <submittedName>
        <fullName evidence="2">Uncharacterized protein</fullName>
    </submittedName>
</protein>
<reference evidence="2" key="1">
    <citation type="submission" date="2020-12" db="EMBL/GenBank/DDBJ databases">
        <authorList>
            <person name="Iha C."/>
        </authorList>
    </citation>
    <scope>NUCLEOTIDE SEQUENCE</scope>
</reference>
<comment type="caution">
    <text evidence="2">The sequence shown here is derived from an EMBL/GenBank/DDBJ whole genome shotgun (WGS) entry which is preliminary data.</text>
</comment>
<dbReference type="EMBL" id="CAJHUC010001099">
    <property type="protein sequence ID" value="CAD7699726.1"/>
    <property type="molecule type" value="Genomic_DNA"/>
</dbReference>
<evidence type="ECO:0000313" key="2">
    <source>
        <dbReference type="EMBL" id="CAD7699726.1"/>
    </source>
</evidence>
<dbReference type="AlphaFoldDB" id="A0A8S1J0P1"/>
<proteinExistence type="predicted"/>
<dbReference type="Proteomes" id="UP000708148">
    <property type="component" value="Unassembled WGS sequence"/>
</dbReference>
<evidence type="ECO:0000256" key="1">
    <source>
        <dbReference type="SAM" id="MobiDB-lite"/>
    </source>
</evidence>
<organism evidence="2 3">
    <name type="scientific">Ostreobium quekettii</name>
    <dbReference type="NCBI Taxonomy" id="121088"/>
    <lineage>
        <taxon>Eukaryota</taxon>
        <taxon>Viridiplantae</taxon>
        <taxon>Chlorophyta</taxon>
        <taxon>core chlorophytes</taxon>
        <taxon>Ulvophyceae</taxon>
        <taxon>TCBD clade</taxon>
        <taxon>Bryopsidales</taxon>
        <taxon>Ostreobineae</taxon>
        <taxon>Ostreobiaceae</taxon>
        <taxon>Ostreobium</taxon>
    </lineage>
</organism>
<feature type="region of interest" description="Disordered" evidence="1">
    <location>
        <begin position="51"/>
        <end position="101"/>
    </location>
</feature>